<accession>A0A6J5N472</accession>
<feature type="region of interest" description="Disordered" evidence="1">
    <location>
        <begin position="1"/>
        <end position="34"/>
    </location>
</feature>
<evidence type="ECO:0000313" key="2">
    <source>
        <dbReference type="EMBL" id="CAB4153568.1"/>
    </source>
</evidence>
<sequence>MGAAVGAAPMFNQQQQHRKKSQMKNTSGKKQTMKPIEMKEHLLYEVRMIVAVPNYGAGTSSPLDLLALQNLEQDDMIVLDMSELELCLMHQVHGFGDIATEIVIAQEKQAAAVITPAVDWGKRAARTTVQAPHSYDKWSKQETKAMWQLKKQGLRTKQIAKALGRSEKSIANHIYVSRKAGQ</sequence>
<dbReference type="EMBL" id="LR796600">
    <property type="protein sequence ID" value="CAB4153568.1"/>
    <property type="molecule type" value="Genomic_DNA"/>
</dbReference>
<name>A0A6J5N472_9CAUD</name>
<proteinExistence type="predicted"/>
<reference evidence="2" key="1">
    <citation type="submission" date="2020-04" db="EMBL/GenBank/DDBJ databases">
        <authorList>
            <person name="Chiriac C."/>
            <person name="Salcher M."/>
            <person name="Ghai R."/>
            <person name="Kavagutti S V."/>
        </authorList>
    </citation>
    <scope>NUCLEOTIDE SEQUENCE</scope>
</reference>
<protein>
    <submittedName>
        <fullName evidence="2">Uncharacterized protein</fullName>
    </submittedName>
</protein>
<evidence type="ECO:0000256" key="1">
    <source>
        <dbReference type="SAM" id="MobiDB-lite"/>
    </source>
</evidence>
<organism evidence="2">
    <name type="scientific">uncultured Caudovirales phage</name>
    <dbReference type="NCBI Taxonomy" id="2100421"/>
    <lineage>
        <taxon>Viruses</taxon>
        <taxon>Duplodnaviria</taxon>
        <taxon>Heunggongvirae</taxon>
        <taxon>Uroviricota</taxon>
        <taxon>Caudoviricetes</taxon>
        <taxon>Peduoviridae</taxon>
        <taxon>Maltschvirus</taxon>
        <taxon>Maltschvirus maltsch</taxon>
    </lineage>
</organism>
<gene>
    <name evidence="2" type="ORF">UFOVP625_6</name>
</gene>